<sequence length="273" mass="30253">MGCAKRACLHTVLVAYRTFFLGDVKGQGALVERVIMACVGPVSLVDARKRPTAFSHRIMADQGFFSSFLLFLFFFLLPLYFLVIMLLHTGCDAAMYERVGSAIKAVNCQLLTISGLLANPPSSGTESSLCPLRDDGVVGQLSAPCCYSRVASEGEFFLAKKWHIGVCFDLSDRGRPASHLDSHSESHPASQSESTNKSYPHSIRVWTGTIPLRVDTALVQSHPARFDILSLPLTSHTRQETREKRPSRKSTSCICICCYCCYCCYFYMSPYVC</sequence>
<accession>A0A9P9EMM6</accession>
<dbReference type="EMBL" id="JAGMUV010000011">
    <property type="protein sequence ID" value="KAH7140590.1"/>
    <property type="molecule type" value="Genomic_DNA"/>
</dbReference>
<dbReference type="AlphaFoldDB" id="A0A9P9EMM6"/>
<evidence type="ECO:0000256" key="1">
    <source>
        <dbReference type="SAM" id="MobiDB-lite"/>
    </source>
</evidence>
<keyword evidence="2" id="KW-1133">Transmembrane helix</keyword>
<evidence type="ECO:0000313" key="3">
    <source>
        <dbReference type="EMBL" id="KAH7140590.1"/>
    </source>
</evidence>
<organism evidence="3 4">
    <name type="scientific">Dactylonectria macrodidyma</name>
    <dbReference type="NCBI Taxonomy" id="307937"/>
    <lineage>
        <taxon>Eukaryota</taxon>
        <taxon>Fungi</taxon>
        <taxon>Dikarya</taxon>
        <taxon>Ascomycota</taxon>
        <taxon>Pezizomycotina</taxon>
        <taxon>Sordariomycetes</taxon>
        <taxon>Hypocreomycetidae</taxon>
        <taxon>Hypocreales</taxon>
        <taxon>Nectriaceae</taxon>
        <taxon>Dactylonectria</taxon>
    </lineage>
</organism>
<feature type="transmembrane region" description="Helical" evidence="2">
    <location>
        <begin position="64"/>
        <end position="87"/>
    </location>
</feature>
<gene>
    <name evidence="3" type="ORF">EDB81DRAFT_57991</name>
</gene>
<proteinExistence type="predicted"/>
<evidence type="ECO:0000256" key="2">
    <source>
        <dbReference type="SAM" id="Phobius"/>
    </source>
</evidence>
<comment type="caution">
    <text evidence="3">The sequence shown here is derived from an EMBL/GenBank/DDBJ whole genome shotgun (WGS) entry which is preliminary data.</text>
</comment>
<evidence type="ECO:0000313" key="4">
    <source>
        <dbReference type="Proteomes" id="UP000738349"/>
    </source>
</evidence>
<reference evidence="3" key="1">
    <citation type="journal article" date="2021" name="Nat. Commun.">
        <title>Genetic determinants of endophytism in the Arabidopsis root mycobiome.</title>
        <authorList>
            <person name="Mesny F."/>
            <person name="Miyauchi S."/>
            <person name="Thiergart T."/>
            <person name="Pickel B."/>
            <person name="Atanasova L."/>
            <person name="Karlsson M."/>
            <person name="Huettel B."/>
            <person name="Barry K.W."/>
            <person name="Haridas S."/>
            <person name="Chen C."/>
            <person name="Bauer D."/>
            <person name="Andreopoulos W."/>
            <person name="Pangilinan J."/>
            <person name="LaButti K."/>
            <person name="Riley R."/>
            <person name="Lipzen A."/>
            <person name="Clum A."/>
            <person name="Drula E."/>
            <person name="Henrissat B."/>
            <person name="Kohler A."/>
            <person name="Grigoriev I.V."/>
            <person name="Martin F.M."/>
            <person name="Hacquard S."/>
        </authorList>
    </citation>
    <scope>NUCLEOTIDE SEQUENCE</scope>
    <source>
        <strain evidence="3">MPI-CAGE-AT-0147</strain>
    </source>
</reference>
<name>A0A9P9EMM6_9HYPO</name>
<feature type="region of interest" description="Disordered" evidence="1">
    <location>
        <begin position="179"/>
        <end position="198"/>
    </location>
</feature>
<keyword evidence="2" id="KW-0472">Membrane</keyword>
<dbReference type="Proteomes" id="UP000738349">
    <property type="component" value="Unassembled WGS sequence"/>
</dbReference>
<keyword evidence="4" id="KW-1185">Reference proteome</keyword>
<feature type="compositionally biased region" description="Polar residues" evidence="1">
    <location>
        <begin position="187"/>
        <end position="198"/>
    </location>
</feature>
<keyword evidence="2" id="KW-0812">Transmembrane</keyword>
<protein>
    <submittedName>
        <fullName evidence="3">Uncharacterized protein</fullName>
    </submittedName>
</protein>